<organism evidence="2 3">
    <name type="scientific">Litoreibacter roseus</name>
    <dbReference type="NCBI Taxonomy" id="2601869"/>
    <lineage>
        <taxon>Bacteria</taxon>
        <taxon>Pseudomonadati</taxon>
        <taxon>Pseudomonadota</taxon>
        <taxon>Alphaproteobacteria</taxon>
        <taxon>Rhodobacterales</taxon>
        <taxon>Roseobacteraceae</taxon>
        <taxon>Litoreibacter</taxon>
    </lineage>
</organism>
<gene>
    <name evidence="2" type="ORF">KIN_43250</name>
</gene>
<dbReference type="Pfam" id="PF13676">
    <property type="entry name" value="TIR_2"/>
    <property type="match status" value="1"/>
</dbReference>
<dbReference type="Proteomes" id="UP000436822">
    <property type="component" value="Unassembled WGS sequence"/>
</dbReference>
<comment type="caution">
    <text evidence="2">The sequence shown here is derived from an EMBL/GenBank/DDBJ whole genome shotgun (WGS) entry which is preliminary data.</text>
</comment>
<dbReference type="GO" id="GO:0007165">
    <property type="term" value="P:signal transduction"/>
    <property type="evidence" value="ECO:0007669"/>
    <property type="project" value="InterPro"/>
</dbReference>
<feature type="domain" description="TIR" evidence="1">
    <location>
        <begin position="1"/>
        <end position="142"/>
    </location>
</feature>
<protein>
    <recommendedName>
        <fullName evidence="1">TIR domain-containing protein</fullName>
    </recommendedName>
</protein>
<evidence type="ECO:0000313" key="2">
    <source>
        <dbReference type="EMBL" id="GFE67251.1"/>
    </source>
</evidence>
<dbReference type="OrthoDB" id="1426235at2"/>
<dbReference type="InterPro" id="IPR000157">
    <property type="entry name" value="TIR_dom"/>
</dbReference>
<dbReference type="AlphaFoldDB" id="A0A6N6JLR5"/>
<proteinExistence type="predicted"/>
<accession>A0A6N6JLR5</accession>
<dbReference type="InterPro" id="IPR035897">
    <property type="entry name" value="Toll_tir_struct_dom_sf"/>
</dbReference>
<dbReference type="EMBL" id="BLJE01000009">
    <property type="protein sequence ID" value="GFE67251.1"/>
    <property type="molecule type" value="Genomic_DNA"/>
</dbReference>
<keyword evidence="3" id="KW-1185">Reference proteome</keyword>
<name>A0A6N6JLR5_9RHOB</name>
<reference evidence="2 3" key="1">
    <citation type="submission" date="2019-12" db="EMBL/GenBank/DDBJ databases">
        <title>Litoreibacter badius sp. nov., a novel bacteriochlorophyll a-containing bacterium in the genus Litoreibacter.</title>
        <authorList>
            <person name="Kanamuro M."/>
            <person name="Takabe Y."/>
            <person name="Mori K."/>
            <person name="Takaichi S."/>
            <person name="Hanada S."/>
        </authorList>
    </citation>
    <scope>NUCLEOTIDE SEQUENCE [LARGE SCALE GENOMIC DNA]</scope>
    <source>
        <strain evidence="2 3">K6</strain>
    </source>
</reference>
<evidence type="ECO:0000313" key="3">
    <source>
        <dbReference type="Proteomes" id="UP000436822"/>
    </source>
</evidence>
<dbReference type="Gene3D" id="3.40.50.10140">
    <property type="entry name" value="Toll/interleukin-1 receptor homology (TIR) domain"/>
    <property type="match status" value="1"/>
</dbReference>
<sequence>MRAFISYSHRDADALDRLHVHLANLQREGRIETWYDREILAGEVLDDEISEELEAAELFLLMVSPDFIASNYCVEREMQRALERHEAGAARVVPIIVEPCDWAAMPQLRRLKAVPKDGLPISEWTNANTAYLDVIQEIRRIIDAGVSNALDSTADEEQPATTPQAAPRYRVQRDFDEIDRSEYRDAAFTAIKDYFKLAIGEIDKVEGLRGRFVDRGANSFGSTVVNRGRQHGTAHITVHCRNAGFALGDIYFSFNENAADNTANGGFNVSSDEYEQFLVVTMSMFGNEPNRLNPEQAAEYLWNQFIEQAGISHA</sequence>
<dbReference type="SUPFAM" id="SSF52200">
    <property type="entry name" value="Toll/Interleukin receptor TIR domain"/>
    <property type="match status" value="1"/>
</dbReference>
<evidence type="ECO:0000259" key="1">
    <source>
        <dbReference type="PROSITE" id="PS50104"/>
    </source>
</evidence>
<dbReference type="RefSeq" id="WP_159811041.1">
    <property type="nucleotide sequence ID" value="NZ_BLJE01000009.1"/>
</dbReference>
<dbReference type="PROSITE" id="PS50104">
    <property type="entry name" value="TIR"/>
    <property type="match status" value="1"/>
</dbReference>
<dbReference type="SMART" id="SM00255">
    <property type="entry name" value="TIR"/>
    <property type="match status" value="1"/>
</dbReference>